<evidence type="ECO:0000313" key="2">
    <source>
        <dbReference type="EMBL" id="GMT10383.1"/>
    </source>
</evidence>
<name>A0AAV5UUJ7_9BILA</name>
<evidence type="ECO:0000256" key="1">
    <source>
        <dbReference type="SAM" id="MobiDB-lite"/>
    </source>
</evidence>
<feature type="region of interest" description="Disordered" evidence="1">
    <location>
        <begin position="39"/>
        <end position="63"/>
    </location>
</feature>
<evidence type="ECO:0008006" key="4">
    <source>
        <dbReference type="Google" id="ProtNLM"/>
    </source>
</evidence>
<proteinExistence type="predicted"/>
<sequence>MTPRVPRTISATSSRSNGAPGREKPLRFAHSKPLCLQYNMTPTSSTSSLNHSRRNLASGAVRKRESPSTIAMNVISTIAWLLGRLKEEIVWFLLTPAEEFGGKRPETYWEMALKRAQKNSGRKSPTKTRAPRYDYGRSARLAMQRERASNLCLFD</sequence>
<organism evidence="2 3">
    <name type="scientific">Pristionchus fissidentatus</name>
    <dbReference type="NCBI Taxonomy" id="1538716"/>
    <lineage>
        <taxon>Eukaryota</taxon>
        <taxon>Metazoa</taxon>
        <taxon>Ecdysozoa</taxon>
        <taxon>Nematoda</taxon>
        <taxon>Chromadorea</taxon>
        <taxon>Rhabditida</taxon>
        <taxon>Rhabditina</taxon>
        <taxon>Diplogasteromorpha</taxon>
        <taxon>Diplogasteroidea</taxon>
        <taxon>Neodiplogasteridae</taxon>
        <taxon>Pristionchus</taxon>
    </lineage>
</organism>
<dbReference type="Proteomes" id="UP001432322">
    <property type="component" value="Unassembled WGS sequence"/>
</dbReference>
<comment type="caution">
    <text evidence="2">The sequence shown here is derived from an EMBL/GenBank/DDBJ whole genome shotgun (WGS) entry which is preliminary data.</text>
</comment>
<protein>
    <recommendedName>
        <fullName evidence="4">Ribosomal protein</fullName>
    </recommendedName>
</protein>
<dbReference type="EMBL" id="BTSY01000001">
    <property type="protein sequence ID" value="GMT10383.1"/>
    <property type="molecule type" value="Genomic_DNA"/>
</dbReference>
<evidence type="ECO:0000313" key="3">
    <source>
        <dbReference type="Proteomes" id="UP001432322"/>
    </source>
</evidence>
<reference evidence="2" key="1">
    <citation type="submission" date="2023-10" db="EMBL/GenBank/DDBJ databases">
        <title>Genome assembly of Pristionchus species.</title>
        <authorList>
            <person name="Yoshida K."/>
            <person name="Sommer R.J."/>
        </authorList>
    </citation>
    <scope>NUCLEOTIDE SEQUENCE</scope>
    <source>
        <strain evidence="2">RS5133</strain>
    </source>
</reference>
<feature type="compositionally biased region" description="Polar residues" evidence="1">
    <location>
        <begin position="39"/>
        <end position="50"/>
    </location>
</feature>
<dbReference type="AlphaFoldDB" id="A0AAV5UUJ7"/>
<accession>A0AAV5UUJ7</accession>
<keyword evidence="3" id="KW-1185">Reference proteome</keyword>
<feature type="region of interest" description="Disordered" evidence="1">
    <location>
        <begin position="1"/>
        <end position="26"/>
    </location>
</feature>
<gene>
    <name evidence="2" type="ORF">PFISCL1PPCAC_1680</name>
</gene>